<name>A0A382I922_9ZZZZ</name>
<evidence type="ECO:0000256" key="1">
    <source>
        <dbReference type="SAM" id="MobiDB-lite"/>
    </source>
</evidence>
<feature type="compositionally biased region" description="Basic residues" evidence="1">
    <location>
        <begin position="77"/>
        <end position="87"/>
    </location>
</feature>
<dbReference type="AlphaFoldDB" id="A0A382I922"/>
<feature type="region of interest" description="Disordered" evidence="1">
    <location>
        <begin position="42"/>
        <end position="87"/>
    </location>
</feature>
<protein>
    <submittedName>
        <fullName evidence="2">Uncharacterized protein</fullName>
    </submittedName>
</protein>
<proteinExistence type="predicted"/>
<dbReference type="EMBL" id="UINC01065944">
    <property type="protein sequence ID" value="SVB96116.1"/>
    <property type="molecule type" value="Genomic_DNA"/>
</dbReference>
<organism evidence="2">
    <name type="scientific">marine metagenome</name>
    <dbReference type="NCBI Taxonomy" id="408172"/>
    <lineage>
        <taxon>unclassified sequences</taxon>
        <taxon>metagenomes</taxon>
        <taxon>ecological metagenomes</taxon>
    </lineage>
</organism>
<gene>
    <name evidence="2" type="ORF">METZ01_LOCUS248970</name>
</gene>
<accession>A0A382I922</accession>
<sequence>MPESHKSYIKHRNDRRETQAEYYKENKDMIAINTARYRKKNRDEINKKKREAYRKKREGMKDKRKKGMGGIIPANRGKYKRLKKKDV</sequence>
<feature type="compositionally biased region" description="Basic residues" evidence="1">
    <location>
        <begin position="47"/>
        <end position="67"/>
    </location>
</feature>
<reference evidence="2" key="1">
    <citation type="submission" date="2018-05" db="EMBL/GenBank/DDBJ databases">
        <authorList>
            <person name="Lanie J.A."/>
            <person name="Ng W.-L."/>
            <person name="Kazmierczak K.M."/>
            <person name="Andrzejewski T.M."/>
            <person name="Davidsen T.M."/>
            <person name="Wayne K.J."/>
            <person name="Tettelin H."/>
            <person name="Glass J.I."/>
            <person name="Rusch D."/>
            <person name="Podicherti R."/>
            <person name="Tsui H.-C.T."/>
            <person name="Winkler M.E."/>
        </authorList>
    </citation>
    <scope>NUCLEOTIDE SEQUENCE</scope>
</reference>
<evidence type="ECO:0000313" key="2">
    <source>
        <dbReference type="EMBL" id="SVB96116.1"/>
    </source>
</evidence>